<proteinExistence type="predicted"/>
<reference evidence="2 3" key="1">
    <citation type="submission" date="2016-12" db="EMBL/GenBank/DDBJ databases">
        <title>Characterization of two jumbo phages RP12 and RP31 infecting the phytopathogen Ralstonia solanacearum.</title>
        <authorList>
            <person name="Kawasaki T."/>
            <person name="Yoshikawa G."/>
            <person name="Ogata H."/>
            <person name="Yamada T."/>
        </authorList>
    </citation>
    <scope>NUCLEOTIDE SEQUENCE [LARGE SCALE GENOMIC DNA]</scope>
    <source>
        <strain evidence="2 3">RP12</strain>
    </source>
</reference>
<accession>A0A1L7N146</accession>
<keyword evidence="1" id="KW-0472">Membrane</keyword>
<evidence type="ECO:0000313" key="3">
    <source>
        <dbReference type="Proteomes" id="UP000222831"/>
    </source>
</evidence>
<protein>
    <submittedName>
        <fullName evidence="2">Uncharacterized protein</fullName>
    </submittedName>
</protein>
<keyword evidence="1" id="KW-1133">Transmembrane helix</keyword>
<evidence type="ECO:0000256" key="1">
    <source>
        <dbReference type="SAM" id="Phobius"/>
    </source>
</evidence>
<dbReference type="Proteomes" id="UP000222831">
    <property type="component" value="Segment"/>
</dbReference>
<organism evidence="2 3">
    <name type="scientific">Ralstonia phage RP12</name>
    <dbReference type="NCBI Taxonomy" id="1923889"/>
    <lineage>
        <taxon>Viruses</taxon>
        <taxon>Duplodnaviria</taxon>
        <taxon>Heunggongvirae</taxon>
        <taxon>Uroviricota</taxon>
        <taxon>Caudoviricetes</taxon>
        <taxon>Chimalliviridae</taxon>
        <taxon>Ripduovirus</taxon>
        <taxon>Ripduovirus RP12</taxon>
    </lineage>
</organism>
<dbReference type="EMBL" id="AP017924">
    <property type="protein sequence ID" value="BAW19202.1"/>
    <property type="molecule type" value="Genomic_DNA"/>
</dbReference>
<dbReference type="KEGG" id="vg:40074623"/>
<feature type="transmembrane region" description="Helical" evidence="1">
    <location>
        <begin position="35"/>
        <end position="60"/>
    </location>
</feature>
<dbReference type="RefSeq" id="YP_009598921.1">
    <property type="nucleotide sequence ID" value="NC_041911.1"/>
</dbReference>
<sequence length="73" mass="8026">MMTLIEYLVLFAVIALIAICLPTLAQIIWTCVVFVMQVVVLVVAMFLVGALLSTVFDALFGNRLSSGEKTWAF</sequence>
<keyword evidence="3" id="KW-1185">Reference proteome</keyword>
<keyword evidence="1" id="KW-0812">Transmembrane</keyword>
<name>A0A1L7N146_9CAUD</name>
<evidence type="ECO:0000313" key="2">
    <source>
        <dbReference type="EMBL" id="BAW19202.1"/>
    </source>
</evidence>
<dbReference type="GeneID" id="40074623"/>